<comment type="subcellular location">
    <subcellularLocation>
        <location evidence="1">Cell membrane</location>
        <topology evidence="1">Lipid-anchor</topology>
        <topology evidence="1">GPI-anchor</topology>
    </subcellularLocation>
</comment>
<evidence type="ECO:0000256" key="2">
    <source>
        <dbReference type="ARBA" id="ARBA00009748"/>
    </source>
</evidence>
<dbReference type="CDD" id="cd00010">
    <property type="entry name" value="AAI_LTSS"/>
    <property type="match status" value="1"/>
</dbReference>
<dbReference type="Pfam" id="PF14368">
    <property type="entry name" value="LTP_2"/>
    <property type="match status" value="1"/>
</dbReference>
<evidence type="ECO:0000256" key="11">
    <source>
        <dbReference type="SAM" id="SignalP"/>
    </source>
</evidence>
<evidence type="ECO:0000313" key="13">
    <source>
        <dbReference type="Proteomes" id="UP000504609"/>
    </source>
</evidence>
<keyword evidence="4" id="KW-0336">GPI-anchor</keyword>
<dbReference type="PRINTS" id="PR00382">
    <property type="entry name" value="LIPIDTRNSFER"/>
</dbReference>
<comment type="similarity">
    <text evidence="2">Belongs to the plant LTP family.</text>
</comment>
<dbReference type="RefSeq" id="XP_022927861.1">
    <property type="nucleotide sequence ID" value="XM_023072093.1"/>
</dbReference>
<keyword evidence="5 11" id="KW-0732">Signal</keyword>
<reference evidence="14" key="1">
    <citation type="submission" date="2025-08" db="UniProtKB">
        <authorList>
            <consortium name="RefSeq"/>
        </authorList>
    </citation>
    <scope>IDENTIFICATION</scope>
    <source>
        <tissue evidence="14">Young leaves</tissue>
    </source>
</reference>
<keyword evidence="3" id="KW-1003">Cell membrane</keyword>
<feature type="transmembrane region" description="Helical" evidence="10">
    <location>
        <begin position="152"/>
        <end position="173"/>
    </location>
</feature>
<keyword evidence="10" id="KW-1133">Transmembrane helix</keyword>
<evidence type="ECO:0000256" key="1">
    <source>
        <dbReference type="ARBA" id="ARBA00004609"/>
    </source>
</evidence>
<feature type="chain" id="PRO_5026687703" evidence="11">
    <location>
        <begin position="26"/>
        <end position="175"/>
    </location>
</feature>
<dbReference type="InterPro" id="IPR000528">
    <property type="entry name" value="Plant_nsLTP"/>
</dbReference>
<keyword evidence="7" id="KW-0325">Glycoprotein</keyword>
<feature type="domain" description="Bifunctional inhibitor/plant lipid transfer protein/seed storage helical" evidence="12">
    <location>
        <begin position="33"/>
        <end position="111"/>
    </location>
</feature>
<dbReference type="GO" id="GO:0098552">
    <property type="term" value="C:side of membrane"/>
    <property type="evidence" value="ECO:0007669"/>
    <property type="project" value="UniProtKB-KW"/>
</dbReference>
<evidence type="ECO:0000256" key="8">
    <source>
        <dbReference type="ARBA" id="ARBA00023288"/>
    </source>
</evidence>
<evidence type="ECO:0000256" key="4">
    <source>
        <dbReference type="ARBA" id="ARBA00022622"/>
    </source>
</evidence>
<evidence type="ECO:0000256" key="6">
    <source>
        <dbReference type="ARBA" id="ARBA00023157"/>
    </source>
</evidence>
<keyword evidence="10" id="KW-0812">Transmembrane</keyword>
<dbReference type="SUPFAM" id="SSF47699">
    <property type="entry name" value="Bifunctional inhibitor/lipid-transfer protein/seed storage 2S albumin"/>
    <property type="match status" value="1"/>
</dbReference>
<keyword evidence="10" id="KW-0472">Membrane</keyword>
<sequence>MATAKLSISLFALFALVVNYSTVYAALVPEGDCSKLILTLADCLPFVSKDSTTTTPAKACCLGLKIVAKANADCLCHTFKNSASLGIVLNVTKALSLPAACDISDPALSECKLSTSPIGSPAVTPAASPKLSPGEAPVKNETTPAPTPENSAATGVVVSVGSIIAAIGVGVFYSF</sequence>
<dbReference type="SMART" id="SM00499">
    <property type="entry name" value="AAI"/>
    <property type="match status" value="1"/>
</dbReference>
<keyword evidence="8" id="KW-0449">Lipoprotein</keyword>
<dbReference type="GO" id="GO:0005886">
    <property type="term" value="C:plasma membrane"/>
    <property type="evidence" value="ECO:0007669"/>
    <property type="project" value="UniProtKB-SubCell"/>
</dbReference>
<evidence type="ECO:0000259" key="12">
    <source>
        <dbReference type="SMART" id="SM00499"/>
    </source>
</evidence>
<dbReference type="Gene3D" id="1.10.110.10">
    <property type="entry name" value="Plant lipid-transfer and hydrophobic proteins"/>
    <property type="match status" value="1"/>
</dbReference>
<name>A0A6J1EIQ5_CUCMO</name>
<dbReference type="GO" id="GO:0008289">
    <property type="term" value="F:lipid binding"/>
    <property type="evidence" value="ECO:0007669"/>
    <property type="project" value="InterPro"/>
</dbReference>
<dbReference type="AlphaFoldDB" id="A0A6J1EIQ5"/>
<evidence type="ECO:0000256" key="3">
    <source>
        <dbReference type="ARBA" id="ARBA00022475"/>
    </source>
</evidence>
<dbReference type="Proteomes" id="UP000504609">
    <property type="component" value="Unplaced"/>
</dbReference>
<proteinExistence type="inferred from homology"/>
<dbReference type="InterPro" id="IPR043325">
    <property type="entry name" value="LTSS"/>
</dbReference>
<dbReference type="PANTHER" id="PTHR33044">
    <property type="entry name" value="BIFUNCTIONAL INHIBITOR/LIPID-TRANSFER PROTEIN/SEED STORAGE 2S ALBUMIN SUPERFAMILY PROTEIN-RELATED"/>
    <property type="match status" value="1"/>
</dbReference>
<feature type="compositionally biased region" description="Polar residues" evidence="9">
    <location>
        <begin position="140"/>
        <end position="150"/>
    </location>
</feature>
<feature type="region of interest" description="Disordered" evidence="9">
    <location>
        <begin position="121"/>
        <end position="151"/>
    </location>
</feature>
<evidence type="ECO:0000256" key="5">
    <source>
        <dbReference type="ARBA" id="ARBA00022729"/>
    </source>
</evidence>
<accession>A0A6J1EIQ5</accession>
<keyword evidence="13" id="KW-1185">Reference proteome</keyword>
<dbReference type="GeneID" id="111434631"/>
<protein>
    <submittedName>
        <fullName evidence="14">Non-specific lipid-transfer protein-like protein At5g64080 isoform X1</fullName>
    </submittedName>
</protein>
<evidence type="ECO:0000256" key="10">
    <source>
        <dbReference type="SAM" id="Phobius"/>
    </source>
</evidence>
<evidence type="ECO:0000256" key="7">
    <source>
        <dbReference type="ARBA" id="ARBA00023180"/>
    </source>
</evidence>
<keyword evidence="6" id="KW-1015">Disulfide bond</keyword>
<organism evidence="13 14">
    <name type="scientific">Cucurbita moschata</name>
    <name type="common">Winter crookneck squash</name>
    <name type="synonym">Cucurbita pepo var. moschata</name>
    <dbReference type="NCBI Taxonomy" id="3662"/>
    <lineage>
        <taxon>Eukaryota</taxon>
        <taxon>Viridiplantae</taxon>
        <taxon>Streptophyta</taxon>
        <taxon>Embryophyta</taxon>
        <taxon>Tracheophyta</taxon>
        <taxon>Spermatophyta</taxon>
        <taxon>Magnoliopsida</taxon>
        <taxon>eudicotyledons</taxon>
        <taxon>Gunneridae</taxon>
        <taxon>Pentapetalae</taxon>
        <taxon>rosids</taxon>
        <taxon>fabids</taxon>
        <taxon>Cucurbitales</taxon>
        <taxon>Cucurbitaceae</taxon>
        <taxon>Cucurbiteae</taxon>
        <taxon>Cucurbita</taxon>
    </lineage>
</organism>
<dbReference type="InterPro" id="IPR036312">
    <property type="entry name" value="Bifun_inhib/LTP/seed_sf"/>
</dbReference>
<evidence type="ECO:0000313" key="14">
    <source>
        <dbReference type="RefSeq" id="XP_022927861.1"/>
    </source>
</evidence>
<evidence type="ECO:0000256" key="9">
    <source>
        <dbReference type="SAM" id="MobiDB-lite"/>
    </source>
</evidence>
<dbReference type="KEGG" id="cmos:111434631"/>
<dbReference type="InterPro" id="IPR016140">
    <property type="entry name" value="Bifunc_inhib/LTP/seed_store"/>
</dbReference>
<dbReference type="GO" id="GO:0006869">
    <property type="term" value="P:lipid transport"/>
    <property type="evidence" value="ECO:0007669"/>
    <property type="project" value="InterPro"/>
</dbReference>
<feature type="signal peptide" evidence="11">
    <location>
        <begin position="1"/>
        <end position="25"/>
    </location>
</feature>
<gene>
    <name evidence="14" type="primary">LOC111434631</name>
</gene>